<protein>
    <submittedName>
        <fullName evidence="1">DUF928 domain-containing protein</fullName>
    </submittedName>
</protein>
<proteinExistence type="predicted"/>
<dbReference type="Proteomes" id="UP000618445">
    <property type="component" value="Unassembled WGS sequence"/>
</dbReference>
<dbReference type="EMBL" id="JACJQY010000003">
    <property type="protein sequence ID" value="MBD2315749.1"/>
    <property type="molecule type" value="Genomic_DNA"/>
</dbReference>
<gene>
    <name evidence="1" type="ORF">H6G05_02670</name>
</gene>
<dbReference type="RefSeq" id="WP_190576080.1">
    <property type="nucleotide sequence ID" value="NZ_JACJQY010000003.1"/>
</dbReference>
<keyword evidence="2" id="KW-1185">Reference proteome</keyword>
<dbReference type="InterPro" id="IPR010328">
    <property type="entry name" value="DUF928"/>
</dbReference>
<evidence type="ECO:0000313" key="1">
    <source>
        <dbReference type="EMBL" id="MBD2315749.1"/>
    </source>
</evidence>
<sequence>MTGMITTGMITTMTSTKTQIKINIKKAIALSTICIASVASPTFLGSEALAQYGLGLPKSASSGGATRGDLPLITILGLEDGAKTLASRPTLYWYIAPQNTATTTSTTVPQIDSGKGSFKVTFFLRDGHERAAKSVFVAEGKAEDSGLYKFTLPENAPELIKGKAQRWQIRWQGNGGASQVDVYASIRRDDDLVVLKAIAAAKNDLEKARIYAKNAYWYDALDAYTNWLSKNPKDNVALTERSALVKAGLTNNSVFLKRNEQGKLILPTELDPTKLSTFLTKLDESKSATSILLQPKIGSRPSL</sequence>
<name>A0ABR8C8G2_9CYAN</name>
<organism evidence="1 2">
    <name type="scientific">Phormidium tenue FACHB-1050</name>
    <dbReference type="NCBI Taxonomy" id="2692857"/>
    <lineage>
        <taxon>Bacteria</taxon>
        <taxon>Bacillati</taxon>
        <taxon>Cyanobacteriota</taxon>
        <taxon>Cyanophyceae</taxon>
        <taxon>Oscillatoriophycideae</taxon>
        <taxon>Oscillatoriales</taxon>
        <taxon>Oscillatoriaceae</taxon>
        <taxon>Phormidium</taxon>
    </lineage>
</organism>
<accession>A0ABR8C8G2</accession>
<comment type="caution">
    <text evidence="1">The sequence shown here is derived from an EMBL/GenBank/DDBJ whole genome shotgun (WGS) entry which is preliminary data.</text>
</comment>
<reference evidence="1 2" key="1">
    <citation type="journal article" date="2020" name="ISME J.">
        <title>Comparative genomics reveals insights into cyanobacterial evolution and habitat adaptation.</title>
        <authorList>
            <person name="Chen M.Y."/>
            <person name="Teng W.K."/>
            <person name="Zhao L."/>
            <person name="Hu C.X."/>
            <person name="Zhou Y.K."/>
            <person name="Han B.P."/>
            <person name="Song L.R."/>
            <person name="Shu W.S."/>
        </authorList>
    </citation>
    <scope>NUCLEOTIDE SEQUENCE [LARGE SCALE GENOMIC DNA]</scope>
    <source>
        <strain evidence="1 2">FACHB-1050</strain>
    </source>
</reference>
<dbReference type="Pfam" id="PF06051">
    <property type="entry name" value="DUF928"/>
    <property type="match status" value="1"/>
</dbReference>
<evidence type="ECO:0000313" key="2">
    <source>
        <dbReference type="Proteomes" id="UP000618445"/>
    </source>
</evidence>